<dbReference type="SUPFAM" id="SSF53335">
    <property type="entry name" value="S-adenosyl-L-methionine-dependent methyltransferases"/>
    <property type="match status" value="1"/>
</dbReference>
<comment type="similarity">
    <text evidence="2 7">Belongs to the methyltransferase superfamily. L-isoaspartyl/D-aspartyl protein methyltransferase family.</text>
</comment>
<comment type="caution">
    <text evidence="8">The sequence shown here is derived from an EMBL/GenBank/DDBJ whole genome shotgun (WGS) entry which is preliminary data.</text>
</comment>
<keyword evidence="6 7" id="KW-0949">S-adenosyl-L-methionine</keyword>
<dbReference type="NCBIfam" id="NF001453">
    <property type="entry name" value="PRK00312.1"/>
    <property type="match status" value="1"/>
</dbReference>
<comment type="subcellular location">
    <subcellularLocation>
        <location evidence="1 7">Cytoplasm</location>
    </subcellularLocation>
</comment>
<evidence type="ECO:0000256" key="4">
    <source>
        <dbReference type="ARBA" id="ARBA00022603"/>
    </source>
</evidence>
<dbReference type="HAMAP" id="MF_00090">
    <property type="entry name" value="PIMT"/>
    <property type="match status" value="1"/>
</dbReference>
<evidence type="ECO:0000256" key="3">
    <source>
        <dbReference type="ARBA" id="ARBA00022490"/>
    </source>
</evidence>
<dbReference type="EMBL" id="QYYD01000007">
    <property type="protein sequence ID" value="RJF75808.1"/>
    <property type="molecule type" value="Genomic_DNA"/>
</dbReference>
<dbReference type="EC" id="2.1.1.77" evidence="7"/>
<gene>
    <name evidence="7" type="primary">pcm</name>
    <name evidence="8" type="ORF">D4Q52_08630</name>
</gene>
<dbReference type="GO" id="GO:0004719">
    <property type="term" value="F:protein-L-isoaspartate (D-aspartate) O-methyltransferase activity"/>
    <property type="evidence" value="ECO:0007669"/>
    <property type="project" value="UniProtKB-UniRule"/>
</dbReference>
<dbReference type="FunFam" id="3.40.50.150:FF:000010">
    <property type="entry name" value="Protein-L-isoaspartate O-methyltransferase"/>
    <property type="match status" value="1"/>
</dbReference>
<organism evidence="8 9">
    <name type="scientific">Rhodopseudomonas palustris</name>
    <dbReference type="NCBI Taxonomy" id="1076"/>
    <lineage>
        <taxon>Bacteria</taxon>
        <taxon>Pseudomonadati</taxon>
        <taxon>Pseudomonadota</taxon>
        <taxon>Alphaproteobacteria</taxon>
        <taxon>Hyphomicrobiales</taxon>
        <taxon>Nitrobacteraceae</taxon>
        <taxon>Rhodopseudomonas</taxon>
    </lineage>
</organism>
<dbReference type="GO" id="GO:0030091">
    <property type="term" value="P:protein repair"/>
    <property type="evidence" value="ECO:0007669"/>
    <property type="project" value="UniProtKB-UniRule"/>
</dbReference>
<sequence>MASPEARRSPACGPADSFAERRARMVETQICARGVQDPRVLAAMARVPREAFVPELTRQLAYDDSPLPIGCDQTISQPYIVAVMIEALQLKGGERVLEIGAGSGYAAAVLAEIAGTVVTIERVAALAERARTTLADLSIRNVEVREGDGSRGCRERAPFDAIVVAAGGPQVPDSLKAQLATGGRLVMPVGADQLTQKLVRVTRAADGQFVTEDLTDVRFVPLIGAEGWSAADVEPTGAPQ</sequence>
<dbReference type="GO" id="GO:0032259">
    <property type="term" value="P:methylation"/>
    <property type="evidence" value="ECO:0007669"/>
    <property type="project" value="UniProtKB-KW"/>
</dbReference>
<dbReference type="Proteomes" id="UP000285523">
    <property type="component" value="Unassembled WGS sequence"/>
</dbReference>
<dbReference type="GO" id="GO:0005737">
    <property type="term" value="C:cytoplasm"/>
    <property type="evidence" value="ECO:0007669"/>
    <property type="project" value="UniProtKB-SubCell"/>
</dbReference>
<dbReference type="AlphaFoldDB" id="A0A418VI94"/>
<evidence type="ECO:0000256" key="5">
    <source>
        <dbReference type="ARBA" id="ARBA00022679"/>
    </source>
</evidence>
<dbReference type="OrthoDB" id="9810066at2"/>
<keyword evidence="3 7" id="KW-0963">Cytoplasm</keyword>
<comment type="function">
    <text evidence="7">Catalyzes the methyl esterification of L-isoaspartyl residues in peptides and proteins that result from spontaneous decomposition of normal L-aspartyl and L-asparaginyl residues. It plays a role in the repair and/or degradation of damaged proteins.</text>
</comment>
<dbReference type="CDD" id="cd02440">
    <property type="entry name" value="AdoMet_MTases"/>
    <property type="match status" value="1"/>
</dbReference>
<evidence type="ECO:0000256" key="1">
    <source>
        <dbReference type="ARBA" id="ARBA00004496"/>
    </source>
</evidence>
<comment type="catalytic activity">
    <reaction evidence="7">
        <text>[protein]-L-isoaspartate + S-adenosyl-L-methionine = [protein]-L-isoaspartate alpha-methyl ester + S-adenosyl-L-homocysteine</text>
        <dbReference type="Rhea" id="RHEA:12705"/>
        <dbReference type="Rhea" id="RHEA-COMP:12143"/>
        <dbReference type="Rhea" id="RHEA-COMP:12144"/>
        <dbReference type="ChEBI" id="CHEBI:57856"/>
        <dbReference type="ChEBI" id="CHEBI:59789"/>
        <dbReference type="ChEBI" id="CHEBI:90596"/>
        <dbReference type="ChEBI" id="CHEBI:90598"/>
        <dbReference type="EC" id="2.1.1.77"/>
    </reaction>
</comment>
<evidence type="ECO:0000313" key="9">
    <source>
        <dbReference type="Proteomes" id="UP000285523"/>
    </source>
</evidence>
<accession>A0A418VI94</accession>
<reference evidence="8 9" key="1">
    <citation type="submission" date="2018-09" db="EMBL/GenBank/DDBJ databases">
        <title>Draft genome sequence of Rhodopseudomonas palustris 2.1.18.</title>
        <authorList>
            <person name="Robertson S.L."/>
            <person name="Meyer T.E."/>
            <person name="Kyndt J.A."/>
        </authorList>
    </citation>
    <scope>NUCLEOTIDE SEQUENCE [LARGE SCALE GENOMIC DNA]</scope>
    <source>
        <strain evidence="8 9">2.1.18</strain>
    </source>
</reference>
<feature type="active site" evidence="7">
    <location>
        <position position="76"/>
    </location>
</feature>
<evidence type="ECO:0000256" key="7">
    <source>
        <dbReference type="HAMAP-Rule" id="MF_00090"/>
    </source>
</evidence>
<dbReference type="PANTHER" id="PTHR11579">
    <property type="entry name" value="PROTEIN-L-ISOASPARTATE O-METHYLTRANSFERASE"/>
    <property type="match status" value="1"/>
</dbReference>
<evidence type="ECO:0000256" key="2">
    <source>
        <dbReference type="ARBA" id="ARBA00005369"/>
    </source>
</evidence>
<dbReference type="RefSeq" id="WP_119856137.1">
    <property type="nucleotide sequence ID" value="NZ_QYYD01000007.1"/>
</dbReference>
<dbReference type="InterPro" id="IPR029063">
    <property type="entry name" value="SAM-dependent_MTases_sf"/>
</dbReference>
<name>A0A418VI94_RHOPL</name>
<protein>
    <recommendedName>
        <fullName evidence="7">Protein-L-isoaspartate O-methyltransferase</fullName>
        <ecNumber evidence="7">2.1.1.77</ecNumber>
    </recommendedName>
    <alternativeName>
        <fullName evidence="7">L-isoaspartyl protein carboxyl methyltransferase</fullName>
    </alternativeName>
    <alternativeName>
        <fullName evidence="7">Protein L-isoaspartyl methyltransferase</fullName>
    </alternativeName>
    <alternativeName>
        <fullName evidence="7">Protein-beta-aspartate methyltransferase</fullName>
        <shortName evidence="7">PIMT</shortName>
    </alternativeName>
</protein>
<dbReference type="InterPro" id="IPR000682">
    <property type="entry name" value="PCMT"/>
</dbReference>
<dbReference type="NCBIfam" id="TIGR00080">
    <property type="entry name" value="pimt"/>
    <property type="match status" value="1"/>
</dbReference>
<keyword evidence="4 7" id="KW-0489">Methyltransferase</keyword>
<dbReference type="Pfam" id="PF01135">
    <property type="entry name" value="PCMT"/>
    <property type="match status" value="1"/>
</dbReference>
<dbReference type="Gene3D" id="3.40.50.150">
    <property type="entry name" value="Vaccinia Virus protein VP39"/>
    <property type="match status" value="1"/>
</dbReference>
<keyword evidence="5 7" id="KW-0808">Transferase</keyword>
<proteinExistence type="inferred from homology"/>
<evidence type="ECO:0000313" key="8">
    <source>
        <dbReference type="EMBL" id="RJF75808.1"/>
    </source>
</evidence>
<evidence type="ECO:0000256" key="6">
    <source>
        <dbReference type="ARBA" id="ARBA00022691"/>
    </source>
</evidence>
<dbReference type="PANTHER" id="PTHR11579:SF0">
    <property type="entry name" value="PROTEIN-L-ISOASPARTATE(D-ASPARTATE) O-METHYLTRANSFERASE"/>
    <property type="match status" value="1"/>
</dbReference>